<dbReference type="GO" id="GO:0016020">
    <property type="term" value="C:membrane"/>
    <property type="evidence" value="ECO:0007669"/>
    <property type="project" value="InterPro"/>
</dbReference>
<dbReference type="SMART" id="SM00173">
    <property type="entry name" value="RAS"/>
    <property type="match status" value="1"/>
</dbReference>
<dbReference type="GO" id="GO:0005525">
    <property type="term" value="F:GTP binding"/>
    <property type="evidence" value="ECO:0007669"/>
    <property type="project" value="UniProtKB-KW"/>
</dbReference>
<proteinExistence type="predicted"/>
<dbReference type="SUPFAM" id="SSF52540">
    <property type="entry name" value="P-loop containing nucleoside triphosphate hydrolases"/>
    <property type="match status" value="1"/>
</dbReference>
<organism evidence="3 4">
    <name type="scientific">Acrasis kona</name>
    <dbReference type="NCBI Taxonomy" id="1008807"/>
    <lineage>
        <taxon>Eukaryota</taxon>
        <taxon>Discoba</taxon>
        <taxon>Heterolobosea</taxon>
        <taxon>Tetramitia</taxon>
        <taxon>Eutetramitia</taxon>
        <taxon>Acrasidae</taxon>
        <taxon>Acrasis</taxon>
    </lineage>
</organism>
<dbReference type="InterPro" id="IPR027417">
    <property type="entry name" value="P-loop_NTPase"/>
</dbReference>
<name>A0AAW2YSC3_9EUKA</name>
<gene>
    <name evidence="3" type="ORF">AKO1_007065</name>
</gene>
<keyword evidence="2" id="KW-0342">GTP-binding</keyword>
<evidence type="ECO:0000313" key="3">
    <source>
        <dbReference type="EMBL" id="KAL0480302.1"/>
    </source>
</evidence>
<dbReference type="AlphaFoldDB" id="A0AAW2YSC3"/>
<accession>A0AAW2YSC3</accession>
<dbReference type="Proteomes" id="UP001431209">
    <property type="component" value="Unassembled WGS sequence"/>
</dbReference>
<dbReference type="EMBL" id="JAOPGA020000651">
    <property type="protein sequence ID" value="KAL0480302.1"/>
    <property type="molecule type" value="Genomic_DNA"/>
</dbReference>
<dbReference type="GO" id="GO:0003924">
    <property type="term" value="F:GTPase activity"/>
    <property type="evidence" value="ECO:0007669"/>
    <property type="project" value="InterPro"/>
</dbReference>
<dbReference type="InterPro" id="IPR020849">
    <property type="entry name" value="Small_GTPase_Ras-type"/>
</dbReference>
<keyword evidence="1" id="KW-0547">Nucleotide-binding</keyword>
<keyword evidence="4" id="KW-1185">Reference proteome</keyword>
<dbReference type="SMART" id="SM00175">
    <property type="entry name" value="RAB"/>
    <property type="match status" value="1"/>
</dbReference>
<evidence type="ECO:0000256" key="1">
    <source>
        <dbReference type="ARBA" id="ARBA00022741"/>
    </source>
</evidence>
<reference evidence="3 4" key="1">
    <citation type="submission" date="2024-03" db="EMBL/GenBank/DDBJ databases">
        <title>The Acrasis kona genome and developmental transcriptomes reveal deep origins of eukaryotic multicellular pathways.</title>
        <authorList>
            <person name="Sheikh S."/>
            <person name="Fu C.-J."/>
            <person name="Brown M.W."/>
            <person name="Baldauf S.L."/>
        </authorList>
    </citation>
    <scope>NUCLEOTIDE SEQUENCE [LARGE SCALE GENOMIC DNA]</scope>
    <source>
        <strain evidence="3 4">ATCC MYA-3509</strain>
    </source>
</reference>
<dbReference type="GO" id="GO:0007165">
    <property type="term" value="P:signal transduction"/>
    <property type="evidence" value="ECO:0007669"/>
    <property type="project" value="InterPro"/>
</dbReference>
<dbReference type="Gene3D" id="3.40.50.300">
    <property type="entry name" value="P-loop containing nucleotide triphosphate hydrolases"/>
    <property type="match status" value="1"/>
</dbReference>
<dbReference type="InterPro" id="IPR001806">
    <property type="entry name" value="Small_GTPase"/>
</dbReference>
<dbReference type="PRINTS" id="PR00449">
    <property type="entry name" value="RASTRNSFRMNG"/>
</dbReference>
<dbReference type="PANTHER" id="PTHR24070">
    <property type="entry name" value="RAS, DI-RAS, AND RHEB FAMILY MEMBERS OF SMALL GTPASE SUPERFAMILY"/>
    <property type="match status" value="1"/>
</dbReference>
<dbReference type="PROSITE" id="PS51419">
    <property type="entry name" value="RAB"/>
    <property type="match status" value="1"/>
</dbReference>
<dbReference type="Pfam" id="PF00071">
    <property type="entry name" value="Ras"/>
    <property type="match status" value="1"/>
</dbReference>
<protein>
    <submittedName>
        <fullName evidence="3">Ras GTPase</fullName>
    </submittedName>
</protein>
<comment type="caution">
    <text evidence="3">The sequence shown here is derived from an EMBL/GenBank/DDBJ whole genome shotgun (WGS) entry which is preliminary data.</text>
</comment>
<evidence type="ECO:0000313" key="4">
    <source>
        <dbReference type="Proteomes" id="UP001431209"/>
    </source>
</evidence>
<sequence length="195" mass="22248">MREVSILVCGECGVGKTSVVLRYIQNEFVTYDPTIMDCFRKEDVIVNENLLLNITETNTDIEDAVYMNQGFLLIYDVTNESSLEPMMEVCKRIRQVNHHSVVLLFGNKNDLVSETGESSVNIQKMSTLYNIDTLMGSAKNDTNIKQCMHRIAQQILGLNKTIQPPVHKKHLNWNLFNSSPSIDQSSDLEMFKNKK</sequence>
<evidence type="ECO:0000256" key="2">
    <source>
        <dbReference type="ARBA" id="ARBA00023134"/>
    </source>
</evidence>
<dbReference type="PROSITE" id="PS51421">
    <property type="entry name" value="RAS"/>
    <property type="match status" value="1"/>
</dbReference>